<dbReference type="InterPro" id="IPR023213">
    <property type="entry name" value="CAT-like_dom_sf"/>
</dbReference>
<dbReference type="RefSeq" id="WP_038217107.1">
    <property type="nucleotide sequence ID" value="NZ_CAWLWN010000192.1"/>
</dbReference>
<dbReference type="InterPro" id="IPR000873">
    <property type="entry name" value="AMP-dep_synth/lig_dom"/>
</dbReference>
<dbReference type="InterPro" id="IPR010071">
    <property type="entry name" value="AA_adenyl_dom"/>
</dbReference>
<dbReference type="InterPro" id="IPR001242">
    <property type="entry name" value="Condensation_dom"/>
</dbReference>
<dbReference type="Pfam" id="PF00668">
    <property type="entry name" value="Condensation"/>
    <property type="match status" value="1"/>
</dbReference>
<gene>
    <name evidence="6" type="primary">paxA</name>
    <name evidence="6" type="ORF">XBP1_2230045</name>
</gene>
<name>A0A077ND30_XENBV</name>
<organism evidence="6 7">
    <name type="scientific">Xenorhabdus bovienii str. puntauvense</name>
    <dbReference type="NCBI Taxonomy" id="1398201"/>
    <lineage>
        <taxon>Bacteria</taxon>
        <taxon>Pseudomonadati</taxon>
        <taxon>Pseudomonadota</taxon>
        <taxon>Gammaproteobacteria</taxon>
        <taxon>Enterobacterales</taxon>
        <taxon>Morganellaceae</taxon>
        <taxon>Xenorhabdus</taxon>
    </lineage>
</organism>
<dbReference type="InterPro" id="IPR036736">
    <property type="entry name" value="ACP-like_sf"/>
</dbReference>
<dbReference type="InterPro" id="IPR009081">
    <property type="entry name" value="PP-bd_ACP"/>
</dbReference>
<dbReference type="GO" id="GO:0044550">
    <property type="term" value="P:secondary metabolite biosynthetic process"/>
    <property type="evidence" value="ECO:0007669"/>
    <property type="project" value="UniProtKB-ARBA"/>
</dbReference>
<dbReference type="PANTHER" id="PTHR45527">
    <property type="entry name" value="NONRIBOSOMAL PEPTIDE SYNTHETASE"/>
    <property type="match status" value="1"/>
</dbReference>
<dbReference type="EC" id="5.1.1.11" evidence="6"/>
<keyword evidence="3" id="KW-0596">Phosphopantetheine</keyword>
<dbReference type="Gene3D" id="3.30.300.30">
    <property type="match status" value="1"/>
</dbReference>
<dbReference type="SUPFAM" id="SSF52777">
    <property type="entry name" value="CoA-dependent acyltransferases"/>
    <property type="match status" value="2"/>
</dbReference>
<keyword evidence="4" id="KW-0597">Phosphoprotein</keyword>
<evidence type="ECO:0000313" key="6">
    <source>
        <dbReference type="EMBL" id="CDG96799.1"/>
    </source>
</evidence>
<dbReference type="Gene3D" id="1.10.1200.10">
    <property type="entry name" value="ACP-like"/>
    <property type="match status" value="1"/>
</dbReference>
<feature type="domain" description="Carrier" evidence="5">
    <location>
        <begin position="997"/>
        <end position="1072"/>
    </location>
</feature>
<evidence type="ECO:0000256" key="1">
    <source>
        <dbReference type="ARBA" id="ARBA00001957"/>
    </source>
</evidence>
<dbReference type="FunFam" id="3.40.50.980:FF:000002">
    <property type="entry name" value="Enterobactin synthetase component F"/>
    <property type="match status" value="1"/>
</dbReference>
<dbReference type="Gene3D" id="3.30.559.30">
    <property type="entry name" value="Nonribosomal peptide synthetase, condensation domain"/>
    <property type="match status" value="1"/>
</dbReference>
<dbReference type="PROSITE" id="PS00455">
    <property type="entry name" value="AMP_BINDING"/>
    <property type="match status" value="1"/>
</dbReference>
<proteinExistence type="inferred from homology"/>
<dbReference type="EMBL" id="CBSW010000139">
    <property type="protein sequence ID" value="CDG96799.1"/>
    <property type="molecule type" value="Genomic_DNA"/>
</dbReference>
<evidence type="ECO:0000256" key="2">
    <source>
        <dbReference type="ARBA" id="ARBA00006432"/>
    </source>
</evidence>
<reference evidence="6" key="1">
    <citation type="submission" date="2013-07" db="EMBL/GenBank/DDBJ databases">
        <title>Sub-species coevolution in mutualistic symbiosis.</title>
        <authorList>
            <person name="Murfin K."/>
            <person name="Klassen J."/>
            <person name="Lee M."/>
            <person name="Forst S."/>
            <person name="Stock P."/>
            <person name="Goodrich-Blair H."/>
        </authorList>
    </citation>
    <scope>NUCLEOTIDE SEQUENCE [LARGE SCALE GENOMIC DNA]</scope>
    <source>
        <strain evidence="6">Puntauvense</strain>
    </source>
</reference>
<sequence length="1089" mass="122940">MNHPEKLKPFALSEAQSSRWFQYQINPSQRGRNNGAFCARVEGLNAQDLEDALNHLIKRHPMLRASFGLYDGELGYRIAENSEIKVQTHDARHLSEDTLQQLVFDDCRHVLDLENPLRFYASWYQCNAQESVMVLTFDHLVVDGWSYWLLLEELGMILTSQELEPISEHSYQDYVSWQQQWLNSKSAKKQQQFWCDNLAGNLSALSWPMKIGSIQNGADNNAAPPATDKITAFGRIPDDLALKLCAMASEYGNSLFAIFLAAYQILLNRYTAQDDIVIGSMMPGRSQAKWGKLVGEFVNPVALRGQINGNVTVREHILQTAKTIRQAIENQRYPFTKVLEQFKLQRTADTHPIFQTLMTFQKPRYVSELPTLWMDDDSSTTVHWGGAELRPFPHPLYADTPVPLMVNMMEVNQQIRCHFHYDPQVFDAELINQLIKNLITLLTAMADNQQQSIDSLPLMDEQEHQQVLYDFNKTDKPFPQHALIHQLFEQQAERTPDAIALSCGDKASSYTELNQQANRLAHALIKAGIRPDNRVAICMERSLEMVIGLLGILKAGAAYVPLDPEYPTDRLGHILSDSDPALLLIHHGLQDHLPMTTMPVWVLESEEYRTNIASQPTDNPVATDLGLTSRHLAYVLYTSGSTGLPKGVMNEHRGVVNRLLWAQDEYQLTQHDRVLQKTPFSFDVSVWEFFLPLLAGAQLVMARPGGHKEALYLLEEIEARGITTLHFVPSMLQSFIHLTPAGRCPSLRQILCSGEALSYSLQQQCLAHFAHSELHNLYGPTEAAIDVTSWRCVPDQHIGLVPIGHPIDNTQIYILDKHDQPVPIGVIGEIYIAGAGVARGYLNKPELTAERFIRDPFSQHPDMRMYKTGDIGRWLADGSIDYLGRNDFQVKIRGNRIELGEIEARLAQSDGVQNVIVIAREYDAGDTRLVAYLIPKPGVTLSIPALREQVGGSLPDYMIPSAFVMLDAFPLTLNGKLDRKALPAPDHSAVLTREYAAPQGETEEQLADIWQRLLKIDRVGRNDNFFELGGHSLLMLQLQSRISENFDVELSIQQLFAHPTICQLEEHIIDAQLLQFDAESLQDLYKTMG</sequence>
<dbReference type="Pfam" id="PF00550">
    <property type="entry name" value="PP-binding"/>
    <property type="match status" value="1"/>
</dbReference>
<dbReference type="NCBIfam" id="TIGR01733">
    <property type="entry name" value="AA-adenyl-dom"/>
    <property type="match status" value="1"/>
</dbReference>
<dbReference type="AlphaFoldDB" id="A0A077ND30"/>
<dbReference type="SMART" id="SM00823">
    <property type="entry name" value="PKS_PP"/>
    <property type="match status" value="1"/>
</dbReference>
<dbReference type="InterPro" id="IPR025110">
    <property type="entry name" value="AMP-bd_C"/>
</dbReference>
<dbReference type="FunFam" id="3.30.300.30:FF:000010">
    <property type="entry name" value="Enterobactin synthetase component F"/>
    <property type="match status" value="1"/>
</dbReference>
<evidence type="ECO:0000259" key="5">
    <source>
        <dbReference type="PROSITE" id="PS50075"/>
    </source>
</evidence>
<dbReference type="Proteomes" id="UP000028511">
    <property type="component" value="Unassembled WGS sequence"/>
</dbReference>
<dbReference type="InterPro" id="IPR020845">
    <property type="entry name" value="AMP-binding_CS"/>
</dbReference>
<evidence type="ECO:0000313" key="7">
    <source>
        <dbReference type="Proteomes" id="UP000028511"/>
    </source>
</evidence>
<dbReference type="Pfam" id="PF00501">
    <property type="entry name" value="AMP-binding"/>
    <property type="match status" value="1"/>
</dbReference>
<dbReference type="FunFam" id="1.10.1200.10:FF:000005">
    <property type="entry name" value="Nonribosomal peptide synthetase 1"/>
    <property type="match status" value="1"/>
</dbReference>
<dbReference type="SUPFAM" id="SSF56801">
    <property type="entry name" value="Acetyl-CoA synthetase-like"/>
    <property type="match status" value="1"/>
</dbReference>
<dbReference type="GO" id="GO:0031177">
    <property type="term" value="F:phosphopantetheine binding"/>
    <property type="evidence" value="ECO:0007669"/>
    <property type="project" value="InterPro"/>
</dbReference>
<dbReference type="PANTHER" id="PTHR45527:SF1">
    <property type="entry name" value="FATTY ACID SYNTHASE"/>
    <property type="match status" value="1"/>
</dbReference>
<keyword evidence="6" id="KW-0413">Isomerase</keyword>
<dbReference type="Pfam" id="PF13193">
    <property type="entry name" value="AMP-binding_C"/>
    <property type="match status" value="1"/>
</dbReference>
<dbReference type="FunFam" id="3.40.50.980:FF:000001">
    <property type="entry name" value="Non-ribosomal peptide synthetase"/>
    <property type="match status" value="1"/>
</dbReference>
<dbReference type="GO" id="GO:0047462">
    <property type="term" value="F:phenylalanine racemase (ATP-hydrolyzing) activity"/>
    <property type="evidence" value="ECO:0007669"/>
    <property type="project" value="UniProtKB-EC"/>
</dbReference>
<dbReference type="InterPro" id="IPR020806">
    <property type="entry name" value="PKS_PP-bd"/>
</dbReference>
<comment type="cofactor">
    <cofactor evidence="1">
        <name>pantetheine 4'-phosphate</name>
        <dbReference type="ChEBI" id="CHEBI:47942"/>
    </cofactor>
</comment>
<dbReference type="InterPro" id="IPR045851">
    <property type="entry name" value="AMP-bd_C_sf"/>
</dbReference>
<dbReference type="Gene3D" id="3.30.559.10">
    <property type="entry name" value="Chloramphenicol acetyltransferase-like domain"/>
    <property type="match status" value="1"/>
</dbReference>
<evidence type="ECO:0000256" key="3">
    <source>
        <dbReference type="ARBA" id="ARBA00022450"/>
    </source>
</evidence>
<dbReference type="FunFam" id="2.30.38.10:FF:000001">
    <property type="entry name" value="Non-ribosomal peptide synthetase PvdI"/>
    <property type="match status" value="1"/>
</dbReference>
<dbReference type="Gene3D" id="3.40.50.980">
    <property type="match status" value="2"/>
</dbReference>
<dbReference type="Gene3D" id="2.30.38.10">
    <property type="entry name" value="Luciferase, Domain 3"/>
    <property type="match status" value="1"/>
</dbReference>
<comment type="similarity">
    <text evidence="2">Belongs to the ATP-dependent AMP-binding enzyme family.</text>
</comment>
<dbReference type="GO" id="GO:0005829">
    <property type="term" value="C:cytosol"/>
    <property type="evidence" value="ECO:0007669"/>
    <property type="project" value="TreeGrafter"/>
</dbReference>
<accession>A0A077ND30</accession>
<comment type="caution">
    <text evidence="6">The sequence shown here is derived from an EMBL/GenBank/DDBJ whole genome shotgun (WGS) entry which is preliminary data.</text>
</comment>
<dbReference type="HOGENOM" id="CLU_000022_2_4_6"/>
<evidence type="ECO:0000256" key="4">
    <source>
        <dbReference type="ARBA" id="ARBA00022553"/>
    </source>
</evidence>
<dbReference type="GO" id="GO:0043041">
    <property type="term" value="P:amino acid activation for nonribosomal peptide biosynthetic process"/>
    <property type="evidence" value="ECO:0007669"/>
    <property type="project" value="TreeGrafter"/>
</dbReference>
<dbReference type="PROSITE" id="PS50075">
    <property type="entry name" value="CARRIER"/>
    <property type="match status" value="1"/>
</dbReference>
<dbReference type="CDD" id="cd17646">
    <property type="entry name" value="A_NRPS_AB3403-like"/>
    <property type="match status" value="1"/>
</dbReference>
<dbReference type="FunFam" id="3.40.50.12780:FF:000012">
    <property type="entry name" value="Non-ribosomal peptide synthetase"/>
    <property type="match status" value="1"/>
</dbReference>
<dbReference type="SUPFAM" id="SSF47336">
    <property type="entry name" value="ACP-like"/>
    <property type="match status" value="1"/>
</dbReference>
<protein>
    <submittedName>
        <fullName evidence="6">Peptide synthetase PaxA</fullName>
        <ecNumber evidence="6">5.1.1.11</ecNumber>
    </submittedName>
</protein>